<feature type="chain" id="PRO_5009607442" evidence="5">
    <location>
        <begin position="30"/>
        <end position="585"/>
    </location>
</feature>
<dbReference type="GO" id="GO:0008320">
    <property type="term" value="F:protein transmembrane transporter activity"/>
    <property type="evidence" value="ECO:0007669"/>
    <property type="project" value="TreeGrafter"/>
</dbReference>
<dbReference type="PANTHER" id="PTHR34597:SF3">
    <property type="entry name" value="OUTER MEMBRANE TRANSPORTER CDIB"/>
    <property type="match status" value="1"/>
</dbReference>
<organism evidence="8 9">
    <name type="scientific">Paraburkholderia sprentiae WSM5005</name>
    <dbReference type="NCBI Taxonomy" id="754502"/>
    <lineage>
        <taxon>Bacteria</taxon>
        <taxon>Pseudomonadati</taxon>
        <taxon>Pseudomonadota</taxon>
        <taxon>Betaproteobacteria</taxon>
        <taxon>Burkholderiales</taxon>
        <taxon>Burkholderiaceae</taxon>
        <taxon>Paraburkholderia</taxon>
    </lineage>
</organism>
<dbReference type="InterPro" id="IPR051544">
    <property type="entry name" value="TPS_OM_transporter"/>
</dbReference>
<dbReference type="Proteomes" id="UP000179860">
    <property type="component" value="Chromosome 2"/>
</dbReference>
<dbReference type="OrthoDB" id="9763372at2"/>
<dbReference type="KEGG" id="pspw:BJG93_19915"/>
<gene>
    <name evidence="8" type="ORF">BJG93_19915</name>
</gene>
<evidence type="ECO:0000313" key="8">
    <source>
        <dbReference type="EMBL" id="APA87730.1"/>
    </source>
</evidence>
<evidence type="ECO:0000256" key="5">
    <source>
        <dbReference type="SAM" id="SignalP"/>
    </source>
</evidence>
<feature type="domain" description="Polypeptide-transport-associated ShlB-type" evidence="7">
    <location>
        <begin position="88"/>
        <end position="157"/>
    </location>
</feature>
<keyword evidence="1" id="KW-1134">Transmembrane beta strand</keyword>
<dbReference type="Pfam" id="PF08479">
    <property type="entry name" value="POTRA_2"/>
    <property type="match status" value="1"/>
</dbReference>
<feature type="compositionally biased region" description="Low complexity" evidence="4">
    <location>
        <begin position="43"/>
        <end position="58"/>
    </location>
</feature>
<evidence type="ECO:0000259" key="7">
    <source>
        <dbReference type="Pfam" id="PF08479"/>
    </source>
</evidence>
<accession>A0A1I9YN47</accession>
<dbReference type="Gene3D" id="2.40.160.50">
    <property type="entry name" value="membrane protein fhac: a member of the omp85/tpsb transporter family"/>
    <property type="match status" value="1"/>
</dbReference>
<dbReference type="InterPro" id="IPR013686">
    <property type="entry name" value="Polypept-transport_assoc_ShlB"/>
</dbReference>
<protein>
    <submittedName>
        <fullName evidence="8">ShlB/FhaC/HecB family hemolysin secretion/activation protein</fullName>
    </submittedName>
</protein>
<evidence type="ECO:0000313" key="9">
    <source>
        <dbReference type="Proteomes" id="UP000179860"/>
    </source>
</evidence>
<dbReference type="PANTHER" id="PTHR34597">
    <property type="entry name" value="SLR1661 PROTEIN"/>
    <property type="match status" value="1"/>
</dbReference>
<dbReference type="EMBL" id="CP017562">
    <property type="protein sequence ID" value="APA87730.1"/>
    <property type="molecule type" value="Genomic_DNA"/>
</dbReference>
<keyword evidence="1" id="KW-0472">Membrane</keyword>
<sequence>MKARYANRISRLTIASCIAAVMQSPPVAAQAWRDLAPQPAPQAPRSASSPSTSETEATSARIAVERLAGLVFAPAHASTAASPMPRARIVAEGLPVLDADFLQRFNADLDKPLTFGRLAEIRRAVVERYRAAGKPLVDVYVPEQDVSSGIVRIDVAEFRLGRVHASGNTHFSSRLLEREMPLEPGAPIPQAAVTSGLAVLNANPYRHVDVVFAPGETANTTDVVLQTEDRLPLRVSAGYDNEGVPDLGRDRFFAGIGYGNLFGLDQQIAYQFTASNDFFSGNPDIEGRPNRARFTAHALSYTAPLPWLDSIELFGVYAQSTPRLPDTYGQTGISEQLSFRYDLRLPSIRDTTQLIQIGYDFKRSNNDLEFGGSQVFSSNTHVHQFLLLYDISKPTDAGTAHAAASFVASPGGLDGNNNDAAFEAARQGATARYIYMQLTASRATALGAGFALMTSGTFQWTPNTLLPSEEMGLGGETSVRGYVPYVALGDRGWNIQTELRTPAVSLGASNAVVQPFVFFDAGRVWTTIDQPAENNPGLLASVGAGVRVQWSRFLDLRCTYGVPLRAPTPNGSKAPMVLLYVSIGT</sequence>
<dbReference type="Pfam" id="PF03865">
    <property type="entry name" value="ShlB"/>
    <property type="match status" value="1"/>
</dbReference>
<evidence type="ECO:0000259" key="6">
    <source>
        <dbReference type="Pfam" id="PF03865"/>
    </source>
</evidence>
<dbReference type="InterPro" id="IPR005565">
    <property type="entry name" value="Hemolysn_activator_HlyB_C"/>
</dbReference>
<feature type="region of interest" description="Disordered" evidence="4">
    <location>
        <begin position="36"/>
        <end position="58"/>
    </location>
</feature>
<feature type="signal peptide" evidence="5">
    <location>
        <begin position="1"/>
        <end position="29"/>
    </location>
</feature>
<proteinExistence type="predicted"/>
<evidence type="ECO:0000256" key="1">
    <source>
        <dbReference type="ARBA" id="ARBA00022452"/>
    </source>
</evidence>
<feature type="domain" description="Haemolysin activator HlyB C-terminal" evidence="6">
    <location>
        <begin position="220"/>
        <end position="547"/>
    </location>
</feature>
<evidence type="ECO:0000256" key="3">
    <source>
        <dbReference type="ARBA" id="ARBA00023237"/>
    </source>
</evidence>
<name>A0A1I9YN47_9BURK</name>
<dbReference type="Gene3D" id="3.10.20.310">
    <property type="entry name" value="membrane protein fhac"/>
    <property type="match status" value="1"/>
</dbReference>
<dbReference type="GO" id="GO:0046819">
    <property type="term" value="P:protein secretion by the type V secretion system"/>
    <property type="evidence" value="ECO:0007669"/>
    <property type="project" value="TreeGrafter"/>
</dbReference>
<dbReference type="AlphaFoldDB" id="A0A1I9YN47"/>
<keyword evidence="2" id="KW-0812">Transmembrane</keyword>
<dbReference type="GO" id="GO:0098046">
    <property type="term" value="C:type V protein secretion system complex"/>
    <property type="evidence" value="ECO:0007669"/>
    <property type="project" value="TreeGrafter"/>
</dbReference>
<evidence type="ECO:0000256" key="4">
    <source>
        <dbReference type="SAM" id="MobiDB-lite"/>
    </source>
</evidence>
<reference evidence="8" key="1">
    <citation type="submission" date="2016-09" db="EMBL/GenBank/DDBJ databases">
        <title>The Complete Genome of Burkholderia sprentiae wsm5005.</title>
        <authorList>
            <person name="De Meyer S."/>
            <person name="Wang P."/>
            <person name="Terpolilli J."/>
        </authorList>
    </citation>
    <scope>NUCLEOTIDE SEQUENCE [LARGE SCALE GENOMIC DNA]</scope>
    <source>
        <strain evidence="8">WSM5005</strain>
    </source>
</reference>
<keyword evidence="9" id="KW-1185">Reference proteome</keyword>
<keyword evidence="5" id="KW-0732">Signal</keyword>
<reference evidence="8" key="2">
    <citation type="submission" date="2021-06" db="EMBL/GenBank/DDBJ databases">
        <authorList>
            <person name="Rogers T.H."/>
            <person name="Ramsay J.P."/>
            <person name="Wang P."/>
            <person name="Terpolilli J."/>
        </authorList>
    </citation>
    <scope>NUCLEOTIDE SEQUENCE [LARGE SCALE GENOMIC DNA]</scope>
    <source>
        <strain evidence="8">WSM5005</strain>
    </source>
</reference>
<dbReference type="STRING" id="754502.BJG93_19915"/>
<evidence type="ECO:0000256" key="2">
    <source>
        <dbReference type="ARBA" id="ARBA00022692"/>
    </source>
</evidence>
<keyword evidence="3" id="KW-0998">Cell outer membrane</keyword>